<feature type="signal peptide" evidence="1">
    <location>
        <begin position="1"/>
        <end position="28"/>
    </location>
</feature>
<organism evidence="2 3">
    <name type="scientific">Nitratireductor arenosus</name>
    <dbReference type="NCBI Taxonomy" id="2682096"/>
    <lineage>
        <taxon>Bacteria</taxon>
        <taxon>Pseudomonadati</taxon>
        <taxon>Pseudomonadota</taxon>
        <taxon>Alphaproteobacteria</taxon>
        <taxon>Hyphomicrobiales</taxon>
        <taxon>Phyllobacteriaceae</taxon>
        <taxon>Nitratireductor</taxon>
    </lineage>
</organism>
<evidence type="ECO:0008006" key="4">
    <source>
        <dbReference type="Google" id="ProtNLM"/>
    </source>
</evidence>
<dbReference type="AlphaFoldDB" id="A0A844QI37"/>
<comment type="caution">
    <text evidence="2">The sequence shown here is derived from an EMBL/GenBank/DDBJ whole genome shotgun (WGS) entry which is preliminary data.</text>
</comment>
<sequence length="149" mass="15382">MKKRVTTASRILTAILVLSPVAGGPALAQTGEPGPSLALELNAIEPGDGGCRFTFVIANQLGAALDKAAFEIVLFDKAGMVDRLVTLDFKALPQGKTKVRQFDLPGVDCAGVGRVLVNDATQCEGAGVDATACLRALEPATKTAIEFGV</sequence>
<proteinExistence type="predicted"/>
<accession>A0A844QI37</accession>
<dbReference type="EMBL" id="WPHG01000002">
    <property type="protein sequence ID" value="MVA97379.1"/>
    <property type="molecule type" value="Genomic_DNA"/>
</dbReference>
<reference evidence="2 3" key="1">
    <citation type="submission" date="2019-12" db="EMBL/GenBank/DDBJ databases">
        <title>Nitratireductor arenosus sp. nov., Isolated from sea sand, Jeju island, South Korea.</title>
        <authorList>
            <person name="Kim W."/>
        </authorList>
    </citation>
    <scope>NUCLEOTIDE SEQUENCE [LARGE SCALE GENOMIC DNA]</scope>
    <source>
        <strain evidence="2 3">CAU 1489</strain>
    </source>
</reference>
<name>A0A844QI37_9HYPH</name>
<feature type="chain" id="PRO_5032402684" description="Tat pathway signal sequence domain protein" evidence="1">
    <location>
        <begin position="29"/>
        <end position="149"/>
    </location>
</feature>
<protein>
    <recommendedName>
        <fullName evidence="4">Tat pathway signal sequence domain protein</fullName>
    </recommendedName>
</protein>
<dbReference type="RefSeq" id="WP_156712345.1">
    <property type="nucleotide sequence ID" value="NZ_WPHG01000002.1"/>
</dbReference>
<keyword evidence="3" id="KW-1185">Reference proteome</keyword>
<evidence type="ECO:0000256" key="1">
    <source>
        <dbReference type="SAM" id="SignalP"/>
    </source>
</evidence>
<evidence type="ECO:0000313" key="3">
    <source>
        <dbReference type="Proteomes" id="UP000463224"/>
    </source>
</evidence>
<evidence type="ECO:0000313" key="2">
    <source>
        <dbReference type="EMBL" id="MVA97379.1"/>
    </source>
</evidence>
<keyword evidence="1" id="KW-0732">Signal</keyword>
<gene>
    <name evidence="2" type="ORF">GN330_08975</name>
</gene>
<dbReference type="Proteomes" id="UP000463224">
    <property type="component" value="Unassembled WGS sequence"/>
</dbReference>